<dbReference type="RefSeq" id="WP_193001555.1">
    <property type="nucleotide sequence ID" value="NZ_CP040449.1"/>
</dbReference>
<dbReference type="KEGG" id="asim:FE240_13245"/>
<dbReference type="SUPFAM" id="SSF110087">
    <property type="entry name" value="DR1885-like metal-binding protein"/>
    <property type="match status" value="1"/>
</dbReference>
<evidence type="ECO:0000313" key="2">
    <source>
        <dbReference type="EMBL" id="QFI55569.1"/>
    </source>
</evidence>
<feature type="signal peptide" evidence="1">
    <location>
        <begin position="1"/>
        <end position="20"/>
    </location>
</feature>
<dbReference type="Pfam" id="PF04314">
    <property type="entry name" value="PCuAC"/>
    <property type="match status" value="1"/>
</dbReference>
<keyword evidence="3" id="KW-1185">Reference proteome</keyword>
<dbReference type="PANTHER" id="PTHR36302:SF1">
    <property type="entry name" value="COPPER CHAPERONE PCU(A)C"/>
    <property type="match status" value="1"/>
</dbReference>
<dbReference type="AlphaFoldDB" id="A0A5J6WWI7"/>
<name>A0A5J6WWI7_9GAMM</name>
<dbReference type="Gene3D" id="2.60.40.1890">
    <property type="entry name" value="PCu(A)C copper chaperone"/>
    <property type="match status" value="1"/>
</dbReference>
<dbReference type="Proteomes" id="UP000594034">
    <property type="component" value="Chromosome"/>
</dbReference>
<organism evidence="2 3">
    <name type="scientific">Aeromonas simiae</name>
    <dbReference type="NCBI Taxonomy" id="218936"/>
    <lineage>
        <taxon>Bacteria</taxon>
        <taxon>Pseudomonadati</taxon>
        <taxon>Pseudomonadota</taxon>
        <taxon>Gammaproteobacteria</taxon>
        <taxon>Aeromonadales</taxon>
        <taxon>Aeromonadaceae</taxon>
        <taxon>Aeromonas</taxon>
    </lineage>
</organism>
<dbReference type="PANTHER" id="PTHR36302">
    <property type="entry name" value="BLR7088 PROTEIN"/>
    <property type="match status" value="1"/>
</dbReference>
<feature type="chain" id="PRO_5023910214" evidence="1">
    <location>
        <begin position="21"/>
        <end position="144"/>
    </location>
</feature>
<evidence type="ECO:0000313" key="3">
    <source>
        <dbReference type="Proteomes" id="UP000594034"/>
    </source>
</evidence>
<dbReference type="InterPro" id="IPR007410">
    <property type="entry name" value="LpqE-like"/>
</dbReference>
<protein>
    <submittedName>
        <fullName evidence="2">Copper chaperone PCu(A)C</fullName>
    </submittedName>
</protein>
<reference evidence="2 3" key="1">
    <citation type="submission" date="2019-05" db="EMBL/GenBank/DDBJ databases">
        <title>OXA-830, a novel chromosomally encoded expanded-spectrum class D beta-lactamase in Aeromonas simiae.</title>
        <authorList>
            <person name="Zhou W."/>
            <person name="Chen Q."/>
        </authorList>
    </citation>
    <scope>NUCLEOTIDE SEQUENCE [LARGE SCALE GENOMIC DNA]</scope>
    <source>
        <strain evidence="2 3">A6</strain>
    </source>
</reference>
<dbReference type="InterPro" id="IPR058248">
    <property type="entry name" value="Lxx211020-like"/>
</dbReference>
<keyword evidence="1" id="KW-0732">Signal</keyword>
<proteinExistence type="predicted"/>
<dbReference type="InterPro" id="IPR036182">
    <property type="entry name" value="PCuAC_sf"/>
</dbReference>
<gene>
    <name evidence="2" type="ORF">FE240_13245</name>
</gene>
<evidence type="ECO:0000256" key="1">
    <source>
        <dbReference type="SAM" id="SignalP"/>
    </source>
</evidence>
<accession>A0A5J6WWI7</accession>
<dbReference type="EMBL" id="CP040449">
    <property type="protein sequence ID" value="QFI55569.1"/>
    <property type="molecule type" value="Genomic_DNA"/>
</dbReference>
<sequence length="144" mass="15508">MFKQLFYTLLVLLLALPAQAKVSVEEGYVRLLPPGTPNTAAFMTLSNEADKPVRLVAAASSAAARVELHTHLNDKGVMRMRQVAHIEVPAGGHVQLQPGGLHVMLFDVMPLSADARVPLTLTFDDGHSLSLSLPVREVAPSRGH</sequence>